<dbReference type="OrthoDB" id="6077919at2759"/>
<protein>
    <submittedName>
        <fullName evidence="1">Uncharacterized protein</fullName>
    </submittedName>
</protein>
<dbReference type="Proteomes" id="UP000297527">
    <property type="component" value="Unassembled WGS sequence"/>
</dbReference>
<keyword evidence="2" id="KW-1185">Reference proteome</keyword>
<sequence>MRTIGKRSNWAALKQHLMSIHHKPRSDIKYIADMERKKHSNCPSAQLHHLEAGKLVSGITKTKLNVAIAVNGTERIINPGEVTIQGPLRDNTSEISASQIRSPILTSTSTEFLDSYPSSAILTPTLSAITKFYSILTLLWPRDSHGYQTCPLCPLSSTRKFKHDALQQHLSSSIHN</sequence>
<reference evidence="1 2" key="1">
    <citation type="submission" date="2017-12" db="EMBL/GenBank/DDBJ databases">
        <title>Comparative genomics of Botrytis spp.</title>
        <authorList>
            <person name="Valero-Jimenez C.A."/>
            <person name="Tapia P."/>
            <person name="Veloso J."/>
            <person name="Silva-Moreno E."/>
            <person name="Staats M."/>
            <person name="Valdes J.H."/>
            <person name="Van Kan J.A.L."/>
        </authorList>
    </citation>
    <scope>NUCLEOTIDE SEQUENCE [LARGE SCALE GENOMIC DNA]</scope>
    <source>
        <strain evidence="1 2">MUCL11595</strain>
    </source>
</reference>
<gene>
    <name evidence="1" type="ORF">BCON_0361g00070</name>
</gene>
<name>A0A4Z1HLP1_9HELO</name>
<dbReference type="AlphaFoldDB" id="A0A4Z1HLP1"/>
<dbReference type="EMBL" id="PQXN01000359">
    <property type="protein sequence ID" value="TGO45847.1"/>
    <property type="molecule type" value="Genomic_DNA"/>
</dbReference>
<comment type="caution">
    <text evidence="1">The sequence shown here is derived from an EMBL/GenBank/DDBJ whole genome shotgun (WGS) entry which is preliminary data.</text>
</comment>
<evidence type="ECO:0000313" key="2">
    <source>
        <dbReference type="Proteomes" id="UP000297527"/>
    </source>
</evidence>
<proteinExistence type="predicted"/>
<evidence type="ECO:0000313" key="1">
    <source>
        <dbReference type="EMBL" id="TGO45847.1"/>
    </source>
</evidence>
<organism evidence="1 2">
    <name type="scientific">Botryotinia convoluta</name>
    <dbReference type="NCBI Taxonomy" id="54673"/>
    <lineage>
        <taxon>Eukaryota</taxon>
        <taxon>Fungi</taxon>
        <taxon>Dikarya</taxon>
        <taxon>Ascomycota</taxon>
        <taxon>Pezizomycotina</taxon>
        <taxon>Leotiomycetes</taxon>
        <taxon>Helotiales</taxon>
        <taxon>Sclerotiniaceae</taxon>
        <taxon>Botryotinia</taxon>
    </lineage>
</organism>
<accession>A0A4Z1HLP1</accession>